<dbReference type="AlphaFoldDB" id="A0ABD7VLH8"/>
<accession>A0ABD7VLH8</accession>
<name>A0ABD7VLH8_PSEFL</name>
<protein>
    <submittedName>
        <fullName evidence="1">Uncharacterized protein</fullName>
    </submittedName>
</protein>
<gene>
    <name evidence="1" type="ORF">PS732_04615</name>
</gene>
<evidence type="ECO:0000313" key="2">
    <source>
        <dbReference type="Proteomes" id="UP000325779"/>
    </source>
</evidence>
<reference evidence="1 2" key="1">
    <citation type="submission" date="2019-09" db="EMBL/GenBank/DDBJ databases">
        <authorList>
            <person name="Chandra G."/>
            <person name="Truman W A."/>
        </authorList>
    </citation>
    <scope>NUCLEOTIDE SEQUENCE [LARGE SCALE GENOMIC DNA]</scope>
    <source>
        <strain evidence="1">PS732</strain>
    </source>
</reference>
<sequence length="74" mass="7900">MQCRVDVAVMIGSGVPAGLRAMGQSVCWVVLLNGERRGTAFASRDEAEECRTAWLAQLKAEVGDSLHGSGYLMS</sequence>
<proteinExistence type="predicted"/>
<organism evidence="1 2">
    <name type="scientific">Pseudomonas fluorescens</name>
    <dbReference type="NCBI Taxonomy" id="294"/>
    <lineage>
        <taxon>Bacteria</taxon>
        <taxon>Pseudomonadati</taxon>
        <taxon>Pseudomonadota</taxon>
        <taxon>Gammaproteobacteria</taxon>
        <taxon>Pseudomonadales</taxon>
        <taxon>Pseudomonadaceae</taxon>
        <taxon>Pseudomonas</taxon>
    </lineage>
</organism>
<dbReference type="RefSeq" id="WP_150597983.1">
    <property type="nucleotide sequence ID" value="NZ_CABVIJ010000024.1"/>
</dbReference>
<comment type="caution">
    <text evidence="1">The sequence shown here is derived from an EMBL/GenBank/DDBJ whole genome shotgun (WGS) entry which is preliminary data.</text>
</comment>
<dbReference type="Proteomes" id="UP000325779">
    <property type="component" value="Unassembled WGS sequence"/>
</dbReference>
<dbReference type="EMBL" id="CABVIJ010000024">
    <property type="protein sequence ID" value="VVP35583.1"/>
    <property type="molecule type" value="Genomic_DNA"/>
</dbReference>
<evidence type="ECO:0000313" key="1">
    <source>
        <dbReference type="EMBL" id="VVP35583.1"/>
    </source>
</evidence>